<feature type="transmembrane region" description="Helical" evidence="7">
    <location>
        <begin position="33"/>
        <end position="51"/>
    </location>
</feature>
<gene>
    <name evidence="8" type="ORF">A2074_06790</name>
</gene>
<keyword evidence="6 7" id="KW-0472">Membrane</keyword>
<evidence type="ECO:0000256" key="6">
    <source>
        <dbReference type="ARBA" id="ARBA00023136"/>
    </source>
</evidence>
<keyword evidence="5 7" id="KW-1133">Transmembrane helix</keyword>
<dbReference type="EMBL" id="MELI01000029">
    <property type="protein sequence ID" value="OFW34865.1"/>
    <property type="molecule type" value="Genomic_DNA"/>
</dbReference>
<feature type="transmembrane region" description="Helical" evidence="7">
    <location>
        <begin position="63"/>
        <end position="82"/>
    </location>
</feature>
<dbReference type="GO" id="GO:0005886">
    <property type="term" value="C:plasma membrane"/>
    <property type="evidence" value="ECO:0007669"/>
    <property type="project" value="UniProtKB-SubCell"/>
</dbReference>
<name>A0A1F2UUN0_9ACTN</name>
<evidence type="ECO:0000256" key="1">
    <source>
        <dbReference type="ARBA" id="ARBA00004651"/>
    </source>
</evidence>
<dbReference type="AlphaFoldDB" id="A0A1F2UUN0"/>
<sequence>MGILAWIVLGLVAGTIARLLVPGKQPGGCVTTIVLGVVGALIGGYIGSILTGEGISGINNWSIFLAIVGSIILIFVWTRLFGKS</sequence>
<keyword evidence="4 7" id="KW-0812">Transmembrane</keyword>
<comment type="similarity">
    <text evidence="2">Belongs to the UPF0410 family.</text>
</comment>
<evidence type="ECO:0008006" key="10">
    <source>
        <dbReference type="Google" id="ProtNLM"/>
    </source>
</evidence>
<evidence type="ECO:0000256" key="3">
    <source>
        <dbReference type="ARBA" id="ARBA00022475"/>
    </source>
</evidence>
<protein>
    <recommendedName>
        <fullName evidence="10">GlsB/YeaQ/YmgE family stress response membrane protein</fullName>
    </recommendedName>
</protein>
<dbReference type="Pfam" id="PF04226">
    <property type="entry name" value="Transgly_assoc"/>
    <property type="match status" value="1"/>
</dbReference>
<reference evidence="8 9" key="1">
    <citation type="journal article" date="2016" name="Nat. Commun.">
        <title>Thousands of microbial genomes shed light on interconnected biogeochemical processes in an aquifer system.</title>
        <authorList>
            <person name="Anantharaman K."/>
            <person name="Brown C.T."/>
            <person name="Hug L.A."/>
            <person name="Sharon I."/>
            <person name="Castelle C.J."/>
            <person name="Probst A.J."/>
            <person name="Thomas B.C."/>
            <person name="Singh A."/>
            <person name="Wilkins M.J."/>
            <person name="Karaoz U."/>
            <person name="Brodie E.L."/>
            <person name="Williams K.H."/>
            <person name="Hubbard S.S."/>
            <person name="Banfield J.F."/>
        </authorList>
    </citation>
    <scope>NUCLEOTIDE SEQUENCE [LARGE SCALE GENOMIC DNA]</scope>
</reference>
<dbReference type="InterPro" id="IPR007341">
    <property type="entry name" value="Transgly_assoc"/>
</dbReference>
<dbReference type="Proteomes" id="UP000178086">
    <property type="component" value="Unassembled WGS sequence"/>
</dbReference>
<evidence type="ECO:0000256" key="5">
    <source>
        <dbReference type="ARBA" id="ARBA00022989"/>
    </source>
</evidence>
<comment type="subcellular location">
    <subcellularLocation>
        <location evidence="1">Cell membrane</location>
        <topology evidence="1">Multi-pass membrane protein</topology>
    </subcellularLocation>
</comment>
<organism evidence="8 9">
    <name type="scientific">Candidatus Aquicultor primus</name>
    <dbReference type="NCBI Taxonomy" id="1797195"/>
    <lineage>
        <taxon>Bacteria</taxon>
        <taxon>Bacillati</taxon>
        <taxon>Actinomycetota</taxon>
        <taxon>Candidatus Aquicultoria</taxon>
        <taxon>Candidatus Aquicultorales</taxon>
        <taxon>Candidatus Aquicultoraceae</taxon>
        <taxon>Candidatus Aquicultor</taxon>
    </lineage>
</organism>
<evidence type="ECO:0000256" key="7">
    <source>
        <dbReference type="SAM" id="Phobius"/>
    </source>
</evidence>
<evidence type="ECO:0000313" key="9">
    <source>
        <dbReference type="Proteomes" id="UP000178086"/>
    </source>
</evidence>
<evidence type="ECO:0000256" key="4">
    <source>
        <dbReference type="ARBA" id="ARBA00022692"/>
    </source>
</evidence>
<dbReference type="PANTHER" id="PTHR33884:SF3">
    <property type="entry name" value="UPF0410 PROTEIN YMGE"/>
    <property type="match status" value="1"/>
</dbReference>
<accession>A0A1F2UUN0</accession>
<evidence type="ECO:0000313" key="8">
    <source>
        <dbReference type="EMBL" id="OFW34865.1"/>
    </source>
</evidence>
<comment type="caution">
    <text evidence="8">The sequence shown here is derived from an EMBL/GenBank/DDBJ whole genome shotgun (WGS) entry which is preliminary data.</text>
</comment>
<keyword evidence="3" id="KW-1003">Cell membrane</keyword>
<proteinExistence type="inferred from homology"/>
<evidence type="ECO:0000256" key="2">
    <source>
        <dbReference type="ARBA" id="ARBA00011006"/>
    </source>
</evidence>
<dbReference type="PANTHER" id="PTHR33884">
    <property type="entry name" value="UPF0410 PROTEIN YMGE"/>
    <property type="match status" value="1"/>
</dbReference>